<reference evidence="3" key="2">
    <citation type="submission" date="2010-04" db="EMBL/GenBank/DDBJ databases">
        <authorList>
            <person name="Buell R."/>
            <person name="Hamilton J."/>
            <person name="Hostetler J."/>
        </authorList>
    </citation>
    <scope>NUCLEOTIDE SEQUENCE [LARGE SCALE GENOMIC DNA]</scope>
    <source>
        <strain evidence="3">DAOM:BR144</strain>
    </source>
</reference>
<protein>
    <submittedName>
        <fullName evidence="2">Uncharacterized protein</fullName>
    </submittedName>
</protein>
<dbReference type="InParanoid" id="K3WDJ0"/>
<feature type="region of interest" description="Disordered" evidence="1">
    <location>
        <begin position="1"/>
        <end position="41"/>
    </location>
</feature>
<evidence type="ECO:0000313" key="2">
    <source>
        <dbReference type="EnsemblProtists" id="PYU1_T003031"/>
    </source>
</evidence>
<accession>K3WDJ0</accession>
<dbReference type="AlphaFoldDB" id="K3WDJ0"/>
<dbReference type="EnsemblProtists" id="PYU1_T003031">
    <property type="protein sequence ID" value="PYU1_T003031"/>
    <property type="gene ID" value="PYU1_G003028"/>
</dbReference>
<dbReference type="HOGENOM" id="CLU_153527_0_0_1"/>
<reference evidence="3" key="1">
    <citation type="journal article" date="2010" name="Genome Biol.">
        <title>Genome sequence of the necrotrophic plant pathogen Pythium ultimum reveals original pathogenicity mechanisms and effector repertoire.</title>
        <authorList>
            <person name="Levesque C.A."/>
            <person name="Brouwer H."/>
            <person name="Cano L."/>
            <person name="Hamilton J.P."/>
            <person name="Holt C."/>
            <person name="Huitema E."/>
            <person name="Raffaele S."/>
            <person name="Robideau G.P."/>
            <person name="Thines M."/>
            <person name="Win J."/>
            <person name="Zerillo M.M."/>
            <person name="Beakes G.W."/>
            <person name="Boore J.L."/>
            <person name="Busam D."/>
            <person name="Dumas B."/>
            <person name="Ferriera S."/>
            <person name="Fuerstenberg S.I."/>
            <person name="Gachon C.M."/>
            <person name="Gaulin E."/>
            <person name="Govers F."/>
            <person name="Grenville-Briggs L."/>
            <person name="Horner N."/>
            <person name="Hostetler J."/>
            <person name="Jiang R.H."/>
            <person name="Johnson J."/>
            <person name="Krajaejun T."/>
            <person name="Lin H."/>
            <person name="Meijer H.J."/>
            <person name="Moore B."/>
            <person name="Morris P."/>
            <person name="Phuntmart V."/>
            <person name="Puiu D."/>
            <person name="Shetty J."/>
            <person name="Stajich J.E."/>
            <person name="Tripathy S."/>
            <person name="Wawra S."/>
            <person name="van West P."/>
            <person name="Whitty B.R."/>
            <person name="Coutinho P.M."/>
            <person name="Henrissat B."/>
            <person name="Martin F."/>
            <person name="Thomas P.D."/>
            <person name="Tyler B.M."/>
            <person name="De Vries R.P."/>
            <person name="Kamoun S."/>
            <person name="Yandell M."/>
            <person name="Tisserat N."/>
            <person name="Buell C.R."/>
        </authorList>
    </citation>
    <scope>NUCLEOTIDE SEQUENCE</scope>
    <source>
        <strain evidence="3">DAOM:BR144</strain>
    </source>
</reference>
<organism evidence="2 3">
    <name type="scientific">Globisporangium ultimum (strain ATCC 200006 / CBS 805.95 / DAOM BR144)</name>
    <name type="common">Pythium ultimum</name>
    <dbReference type="NCBI Taxonomy" id="431595"/>
    <lineage>
        <taxon>Eukaryota</taxon>
        <taxon>Sar</taxon>
        <taxon>Stramenopiles</taxon>
        <taxon>Oomycota</taxon>
        <taxon>Peronosporomycetes</taxon>
        <taxon>Pythiales</taxon>
        <taxon>Pythiaceae</taxon>
        <taxon>Globisporangium</taxon>
    </lineage>
</organism>
<name>K3WDJ0_GLOUD</name>
<dbReference type="eggNOG" id="ENOG502SA49">
    <property type="taxonomic scope" value="Eukaryota"/>
</dbReference>
<dbReference type="VEuPathDB" id="FungiDB:PYU1_G003028"/>
<evidence type="ECO:0000256" key="1">
    <source>
        <dbReference type="SAM" id="MobiDB-lite"/>
    </source>
</evidence>
<dbReference type="Proteomes" id="UP000019132">
    <property type="component" value="Unassembled WGS sequence"/>
</dbReference>
<dbReference type="OMA" id="MWENCKK"/>
<keyword evidence="3" id="KW-1185">Reference proteome</keyword>
<sequence length="126" mass="14501">MGVQAPTAVTSIMRPEPKLAKPQPKPHKRFGHHHVTPTSGVRLPADVQELKEKILESHPEKLMRFSLSHMKRVAIPPVDIPKNFCAKRALSTVVSGKKVPFTKHMWENQKKRTHHLDMIDEYVLYR</sequence>
<feature type="compositionally biased region" description="Basic residues" evidence="1">
    <location>
        <begin position="24"/>
        <end position="35"/>
    </location>
</feature>
<proteinExistence type="predicted"/>
<evidence type="ECO:0000313" key="3">
    <source>
        <dbReference type="Proteomes" id="UP000019132"/>
    </source>
</evidence>
<reference evidence="2" key="3">
    <citation type="submission" date="2015-02" db="UniProtKB">
        <authorList>
            <consortium name="EnsemblProtists"/>
        </authorList>
    </citation>
    <scope>IDENTIFICATION</scope>
    <source>
        <strain evidence="2">DAOM BR144</strain>
    </source>
</reference>
<dbReference type="EMBL" id="GL376628">
    <property type="status" value="NOT_ANNOTATED_CDS"/>
    <property type="molecule type" value="Genomic_DNA"/>
</dbReference>